<feature type="transmembrane region" description="Helical" evidence="6">
    <location>
        <begin position="44"/>
        <end position="63"/>
    </location>
</feature>
<dbReference type="Pfam" id="PF01169">
    <property type="entry name" value="GDT1"/>
    <property type="match status" value="2"/>
</dbReference>
<proteinExistence type="inferred from homology"/>
<dbReference type="InterPro" id="IPR001727">
    <property type="entry name" value="GDT1-like"/>
</dbReference>
<dbReference type="PROSITE" id="PS01214">
    <property type="entry name" value="UPF0016"/>
    <property type="match status" value="1"/>
</dbReference>
<evidence type="ECO:0000256" key="6">
    <source>
        <dbReference type="RuleBase" id="RU365102"/>
    </source>
</evidence>
<keyword evidence="8" id="KW-1185">Reference proteome</keyword>
<protein>
    <recommendedName>
        <fullName evidence="6">GDT1 family protein</fullName>
    </recommendedName>
</protein>
<evidence type="ECO:0000313" key="7">
    <source>
        <dbReference type="EMBL" id="CAL5220691.1"/>
    </source>
</evidence>
<keyword evidence="5 6" id="KW-0472">Membrane</keyword>
<evidence type="ECO:0000256" key="2">
    <source>
        <dbReference type="ARBA" id="ARBA00009190"/>
    </source>
</evidence>
<keyword evidence="4 6" id="KW-1133">Transmembrane helix</keyword>
<evidence type="ECO:0000256" key="1">
    <source>
        <dbReference type="ARBA" id="ARBA00004141"/>
    </source>
</evidence>
<organism evidence="7 8">
    <name type="scientific">Coccomyxa viridis</name>
    <dbReference type="NCBI Taxonomy" id="1274662"/>
    <lineage>
        <taxon>Eukaryota</taxon>
        <taxon>Viridiplantae</taxon>
        <taxon>Chlorophyta</taxon>
        <taxon>core chlorophytes</taxon>
        <taxon>Trebouxiophyceae</taxon>
        <taxon>Trebouxiophyceae incertae sedis</taxon>
        <taxon>Coccomyxaceae</taxon>
        <taxon>Coccomyxa</taxon>
    </lineage>
</organism>
<feature type="transmembrane region" description="Helical" evidence="6">
    <location>
        <begin position="179"/>
        <end position="199"/>
    </location>
</feature>
<comment type="subcellular location">
    <subcellularLocation>
        <location evidence="1 6">Membrane</location>
        <topology evidence="1 6">Multi-pass membrane protein</topology>
    </subcellularLocation>
</comment>
<keyword evidence="3 6" id="KW-0812">Transmembrane</keyword>
<evidence type="ECO:0000256" key="3">
    <source>
        <dbReference type="ARBA" id="ARBA00022692"/>
    </source>
</evidence>
<feature type="transmembrane region" description="Helical" evidence="6">
    <location>
        <begin position="211"/>
        <end position="229"/>
    </location>
</feature>
<name>A0ABP1FMS9_9CHLO</name>
<dbReference type="PANTHER" id="PTHR12608">
    <property type="entry name" value="TRANSMEMBRANE PROTEIN HTP-1 RELATED"/>
    <property type="match status" value="1"/>
</dbReference>
<dbReference type="InterPro" id="IPR049555">
    <property type="entry name" value="GDT1-like_CS"/>
</dbReference>
<accession>A0ABP1FMS9</accession>
<feature type="transmembrane region" description="Helical" evidence="6">
    <location>
        <begin position="75"/>
        <end position="93"/>
    </location>
</feature>
<feature type="transmembrane region" description="Helical" evidence="6">
    <location>
        <begin position="143"/>
        <end position="159"/>
    </location>
</feature>
<comment type="similarity">
    <text evidence="2 6">Belongs to the GDT1 family.</text>
</comment>
<evidence type="ECO:0000313" key="8">
    <source>
        <dbReference type="Proteomes" id="UP001497392"/>
    </source>
</evidence>
<evidence type="ECO:0000256" key="4">
    <source>
        <dbReference type="ARBA" id="ARBA00022989"/>
    </source>
</evidence>
<gene>
    <name evidence="7" type="primary">g2741</name>
    <name evidence="7" type="ORF">VP750_LOCUS2350</name>
</gene>
<dbReference type="EMBL" id="CAXHTA020000004">
    <property type="protein sequence ID" value="CAL5220691.1"/>
    <property type="molecule type" value="Genomic_DNA"/>
</dbReference>
<dbReference type="Proteomes" id="UP001497392">
    <property type="component" value="Unassembled WGS sequence"/>
</dbReference>
<comment type="caution">
    <text evidence="7">The sequence shown here is derived from an EMBL/GenBank/DDBJ whole genome shotgun (WGS) entry which is preliminary data.</text>
</comment>
<evidence type="ECO:0000256" key="5">
    <source>
        <dbReference type="ARBA" id="ARBA00023136"/>
    </source>
</evidence>
<sequence length="234" mass="24813">MYTFDQGEVIEAFLKSWGMILLSEIGDKTFFIAAIMAMRNSRRVVFAGALGALAAMTVLSAVMGWAAPSLISKKYTHYGAIILFMYFGLRMLYDVAFGGETEGESELEEVERELGSKQAKAGNKAGVNGDAGRKAGYLGQLKTLLPPVFVEAFALTFLAEWGDRSQIATIGLAASTDVIGVSLGGILGHAICTGAAVIGGRQLSAHIDERMLSILGGLLFIAFGLHAVWEGVPA</sequence>
<dbReference type="PANTHER" id="PTHR12608:SF1">
    <property type="entry name" value="TRANSMEMBRANE PROTEIN 165"/>
    <property type="match status" value="1"/>
</dbReference>
<reference evidence="7 8" key="1">
    <citation type="submission" date="2024-06" db="EMBL/GenBank/DDBJ databases">
        <authorList>
            <person name="Kraege A."/>
            <person name="Thomma B."/>
        </authorList>
    </citation>
    <scope>NUCLEOTIDE SEQUENCE [LARGE SCALE GENOMIC DNA]</scope>
</reference>